<dbReference type="PANTHER" id="PTHR21428:SF11">
    <property type="entry name" value="MEDIATOR OF RNA POLYMERASE II TRANSCRIPTION SUBUNIT 7"/>
    <property type="match status" value="1"/>
</dbReference>
<organism evidence="12 13">
    <name type="scientific">Cryphonectria parasitica (strain ATCC 38755 / EP155)</name>
    <dbReference type="NCBI Taxonomy" id="660469"/>
    <lineage>
        <taxon>Eukaryota</taxon>
        <taxon>Fungi</taxon>
        <taxon>Dikarya</taxon>
        <taxon>Ascomycota</taxon>
        <taxon>Pezizomycotina</taxon>
        <taxon>Sordariomycetes</taxon>
        <taxon>Sordariomycetidae</taxon>
        <taxon>Diaporthales</taxon>
        <taxon>Cryphonectriaceae</taxon>
        <taxon>Cryphonectria-Endothia species complex</taxon>
        <taxon>Cryphonectria</taxon>
    </lineage>
</organism>
<dbReference type="InterPro" id="IPR009244">
    <property type="entry name" value="Mediatior_Med7"/>
</dbReference>
<keyword evidence="7 10" id="KW-0804">Transcription</keyword>
<evidence type="ECO:0000256" key="10">
    <source>
        <dbReference type="RuleBase" id="RU364060"/>
    </source>
</evidence>
<evidence type="ECO:0000256" key="3">
    <source>
        <dbReference type="ARBA" id="ARBA00011837"/>
    </source>
</evidence>
<keyword evidence="6 10" id="KW-0010">Activator</keyword>
<accession>A0A9P4XW68</accession>
<reference evidence="12" key="1">
    <citation type="journal article" date="2020" name="Phytopathology">
        <title>Genome sequence of the chestnut blight fungus Cryphonectria parasitica EP155: A fundamental resource for an archetypical invasive plant pathogen.</title>
        <authorList>
            <person name="Crouch J.A."/>
            <person name="Dawe A."/>
            <person name="Aerts A."/>
            <person name="Barry K."/>
            <person name="Churchill A.C.L."/>
            <person name="Grimwood J."/>
            <person name="Hillman B."/>
            <person name="Milgroom M.G."/>
            <person name="Pangilinan J."/>
            <person name="Smith M."/>
            <person name="Salamov A."/>
            <person name="Schmutz J."/>
            <person name="Yadav J."/>
            <person name="Grigoriev I.V."/>
            <person name="Nuss D."/>
        </authorList>
    </citation>
    <scope>NUCLEOTIDE SEQUENCE</scope>
    <source>
        <strain evidence="12">EP155</strain>
    </source>
</reference>
<dbReference type="EMBL" id="MU032351">
    <property type="protein sequence ID" value="KAF3761937.1"/>
    <property type="molecule type" value="Genomic_DNA"/>
</dbReference>
<comment type="similarity">
    <text evidence="2 10">Belongs to the Mediator complex subunit 7 family.</text>
</comment>
<evidence type="ECO:0000256" key="5">
    <source>
        <dbReference type="ARBA" id="ARBA00023015"/>
    </source>
</evidence>
<keyword evidence="8 10" id="KW-0539">Nucleus</keyword>
<proteinExistence type="inferred from homology"/>
<evidence type="ECO:0000313" key="12">
    <source>
        <dbReference type="EMBL" id="KAF3761937.1"/>
    </source>
</evidence>
<dbReference type="GeneID" id="63840940"/>
<dbReference type="AlphaFoldDB" id="A0A9P4XW68"/>
<keyword evidence="13" id="KW-1185">Reference proteome</keyword>
<dbReference type="InterPro" id="IPR044888">
    <property type="entry name" value="Mediatior_Med7_sf"/>
</dbReference>
<dbReference type="PANTHER" id="PTHR21428">
    <property type="entry name" value="MEDIATOR OF RNA POLYMERASE II TRANSCRIPTION SUBUNIT 7"/>
    <property type="match status" value="1"/>
</dbReference>
<comment type="subunit">
    <text evidence="3 10">Component of the Mediator complex.</text>
</comment>
<evidence type="ECO:0000256" key="4">
    <source>
        <dbReference type="ARBA" id="ARBA00020631"/>
    </source>
</evidence>
<gene>
    <name evidence="12" type="ORF">M406DRAFT_358152</name>
</gene>
<dbReference type="Gene3D" id="6.10.140.1520">
    <property type="match status" value="1"/>
</dbReference>
<evidence type="ECO:0000256" key="6">
    <source>
        <dbReference type="ARBA" id="ARBA00023159"/>
    </source>
</evidence>
<comment type="caution">
    <text evidence="12">The sequence shown here is derived from an EMBL/GenBank/DDBJ whole genome shotgun (WGS) entry which is preliminary data.</text>
</comment>
<evidence type="ECO:0000256" key="7">
    <source>
        <dbReference type="ARBA" id="ARBA00023163"/>
    </source>
</evidence>
<dbReference type="OrthoDB" id="10253553at2759"/>
<dbReference type="SUPFAM" id="SSF140718">
    <property type="entry name" value="Mediator hinge subcomplex-like"/>
    <property type="match status" value="1"/>
</dbReference>
<keyword evidence="11" id="KW-0175">Coiled coil</keyword>
<dbReference type="Proteomes" id="UP000803844">
    <property type="component" value="Unassembled WGS sequence"/>
</dbReference>
<comment type="function">
    <text evidence="9">Component of the Mediator complex, a coactivator involved in the regulated transcription of nearly all RNA polymerase II-dependent genes. Mediator functions as a bridge to convey information from gene-specific regulatory proteins to the basal RNA polymerase II transcription machinery. Mediator is recruited to promoters by direct interactions with regulatory proteins and serves as a scaffold for the assembly of a functional preinitiation complex with RNA polymerase II and the general transcription factors.</text>
</comment>
<evidence type="ECO:0000256" key="2">
    <source>
        <dbReference type="ARBA" id="ARBA00009994"/>
    </source>
</evidence>
<dbReference type="Gene3D" id="6.10.140.200">
    <property type="match status" value="1"/>
</dbReference>
<keyword evidence="5 10" id="KW-0805">Transcription regulation</keyword>
<dbReference type="Pfam" id="PF05983">
    <property type="entry name" value="Med7"/>
    <property type="match status" value="1"/>
</dbReference>
<evidence type="ECO:0000313" key="13">
    <source>
        <dbReference type="Proteomes" id="UP000803844"/>
    </source>
</evidence>
<dbReference type="GO" id="GO:0016592">
    <property type="term" value="C:mediator complex"/>
    <property type="evidence" value="ECO:0007669"/>
    <property type="project" value="InterPro"/>
</dbReference>
<dbReference type="GO" id="GO:0003712">
    <property type="term" value="F:transcription coregulator activity"/>
    <property type="evidence" value="ECO:0007669"/>
    <property type="project" value="InterPro"/>
</dbReference>
<evidence type="ECO:0000256" key="9">
    <source>
        <dbReference type="ARBA" id="ARBA00025687"/>
    </source>
</evidence>
<dbReference type="GO" id="GO:0070847">
    <property type="term" value="C:core mediator complex"/>
    <property type="evidence" value="ECO:0007669"/>
    <property type="project" value="TreeGrafter"/>
</dbReference>
<name>A0A9P4XW68_CRYP1</name>
<dbReference type="InterPro" id="IPR037212">
    <property type="entry name" value="Med7/Med21-like"/>
</dbReference>
<dbReference type="GO" id="GO:0006357">
    <property type="term" value="P:regulation of transcription by RNA polymerase II"/>
    <property type="evidence" value="ECO:0007669"/>
    <property type="project" value="InterPro"/>
</dbReference>
<comment type="subcellular location">
    <subcellularLocation>
        <location evidence="1 10">Nucleus</location>
    </subcellularLocation>
</comment>
<evidence type="ECO:0000256" key="8">
    <source>
        <dbReference type="ARBA" id="ARBA00023242"/>
    </source>
</evidence>
<evidence type="ECO:0000256" key="11">
    <source>
        <dbReference type="SAM" id="Coils"/>
    </source>
</evidence>
<protein>
    <recommendedName>
        <fullName evidence="4 10">Mediator of RNA polymerase II transcription subunit 7</fullName>
    </recommendedName>
</protein>
<feature type="coiled-coil region" evidence="11">
    <location>
        <begin position="171"/>
        <end position="198"/>
    </location>
</feature>
<evidence type="ECO:0000256" key="1">
    <source>
        <dbReference type="ARBA" id="ARBA00004123"/>
    </source>
</evidence>
<sequence length="247" mass="27766">MADQAQTAATFPNPPDFLWRGFTTENVARFEEAKKTWEEAHPEAASSKTVTLIPDLPEDLRQFQPPPEPTDGRWRMLGDPWQLEVTVPDVEEWNIRRLEPAPRSDTTSLPAEDTNRDLALNLKRLAKSALLNFLEFAGVASVDPDGLWEKTTDIEHILINMHSGINKYRPHQARESLIQTMQNRLDQLRAETAAVNAVTDKAKRVLEGLGSIDAPGESQELQEKGIVDEIILADDASEVWEESTSFN</sequence>
<dbReference type="RefSeq" id="XP_040772916.1">
    <property type="nucleotide sequence ID" value="XM_040923811.1"/>
</dbReference>